<name>A0A9D1X3R0_9FIRM</name>
<evidence type="ECO:0000256" key="2">
    <source>
        <dbReference type="SAM" id="Phobius"/>
    </source>
</evidence>
<sequence length="127" mass="14987">MYSFPEDKKNLSRWKKPDFYIALSFLFYFLLLFVFIFAPSIVKLFNGKMIVTQVMGPVLFMLGALFSGIGNWLSIDYNVIPGLDYTEELSEEEYERLHNLLEERRKEILAQREQEKAKDNMITEDEA</sequence>
<protein>
    <submittedName>
        <fullName evidence="3">Uncharacterized protein</fullName>
    </submittedName>
</protein>
<evidence type="ECO:0000313" key="4">
    <source>
        <dbReference type="Proteomes" id="UP000886805"/>
    </source>
</evidence>
<feature type="transmembrane region" description="Helical" evidence="2">
    <location>
        <begin position="54"/>
        <end position="75"/>
    </location>
</feature>
<feature type="transmembrane region" description="Helical" evidence="2">
    <location>
        <begin position="20"/>
        <end position="42"/>
    </location>
</feature>
<keyword evidence="2" id="KW-1133">Transmembrane helix</keyword>
<accession>A0A9D1X3R0</accession>
<evidence type="ECO:0000256" key="1">
    <source>
        <dbReference type="SAM" id="Coils"/>
    </source>
</evidence>
<dbReference type="EMBL" id="DXEQ01000124">
    <property type="protein sequence ID" value="HIX72242.1"/>
    <property type="molecule type" value="Genomic_DNA"/>
</dbReference>
<dbReference type="AlphaFoldDB" id="A0A9D1X3R0"/>
<comment type="caution">
    <text evidence="3">The sequence shown here is derived from an EMBL/GenBank/DDBJ whole genome shotgun (WGS) entry which is preliminary data.</text>
</comment>
<reference evidence="3" key="1">
    <citation type="journal article" date="2021" name="PeerJ">
        <title>Extensive microbial diversity within the chicken gut microbiome revealed by metagenomics and culture.</title>
        <authorList>
            <person name="Gilroy R."/>
            <person name="Ravi A."/>
            <person name="Getino M."/>
            <person name="Pursley I."/>
            <person name="Horton D.L."/>
            <person name="Alikhan N.F."/>
            <person name="Baker D."/>
            <person name="Gharbi K."/>
            <person name="Hall N."/>
            <person name="Watson M."/>
            <person name="Adriaenssens E.M."/>
            <person name="Foster-Nyarko E."/>
            <person name="Jarju S."/>
            <person name="Secka A."/>
            <person name="Antonio M."/>
            <person name="Oren A."/>
            <person name="Chaudhuri R.R."/>
            <person name="La Ragione R."/>
            <person name="Hildebrand F."/>
            <person name="Pallen M.J."/>
        </authorList>
    </citation>
    <scope>NUCLEOTIDE SEQUENCE</scope>
    <source>
        <strain evidence="3">ChiSxjej3B15-1167</strain>
    </source>
</reference>
<organism evidence="3 4">
    <name type="scientific">Candidatus Anaerobutyricum stercoripullorum</name>
    <dbReference type="NCBI Taxonomy" id="2838456"/>
    <lineage>
        <taxon>Bacteria</taxon>
        <taxon>Bacillati</taxon>
        <taxon>Bacillota</taxon>
        <taxon>Clostridia</taxon>
        <taxon>Lachnospirales</taxon>
        <taxon>Lachnospiraceae</taxon>
        <taxon>Anaerobutyricum</taxon>
    </lineage>
</organism>
<gene>
    <name evidence="3" type="ORF">H9849_04400</name>
</gene>
<keyword evidence="1" id="KW-0175">Coiled coil</keyword>
<proteinExistence type="predicted"/>
<feature type="coiled-coil region" evidence="1">
    <location>
        <begin position="87"/>
        <end position="118"/>
    </location>
</feature>
<reference evidence="3" key="2">
    <citation type="submission" date="2021-04" db="EMBL/GenBank/DDBJ databases">
        <authorList>
            <person name="Gilroy R."/>
        </authorList>
    </citation>
    <scope>NUCLEOTIDE SEQUENCE</scope>
    <source>
        <strain evidence="3">ChiSxjej3B15-1167</strain>
    </source>
</reference>
<dbReference type="Proteomes" id="UP000886805">
    <property type="component" value="Unassembled WGS sequence"/>
</dbReference>
<evidence type="ECO:0000313" key="3">
    <source>
        <dbReference type="EMBL" id="HIX72242.1"/>
    </source>
</evidence>
<keyword evidence="2" id="KW-0472">Membrane</keyword>
<keyword evidence="2" id="KW-0812">Transmembrane</keyword>